<evidence type="ECO:0000313" key="1">
    <source>
        <dbReference type="EMBL" id="NJB95954.1"/>
    </source>
</evidence>
<keyword evidence="1" id="KW-0645">Protease</keyword>
<dbReference type="EMBL" id="JAATJB010000001">
    <property type="protein sequence ID" value="NJB95954.1"/>
    <property type="molecule type" value="Genomic_DNA"/>
</dbReference>
<accession>A0A7X5XVA0</accession>
<dbReference type="RefSeq" id="WP_167712695.1">
    <property type="nucleotide sequence ID" value="NZ_BAAADY010000008.1"/>
</dbReference>
<dbReference type="InterPro" id="IPR001969">
    <property type="entry name" value="Aspartic_peptidase_AS"/>
</dbReference>
<dbReference type="InterPro" id="IPR021109">
    <property type="entry name" value="Peptidase_aspartic_dom_sf"/>
</dbReference>
<dbReference type="Proteomes" id="UP000531251">
    <property type="component" value="Unassembled WGS sequence"/>
</dbReference>
<name>A0A7X5XVA0_9SPHN</name>
<dbReference type="PROSITE" id="PS00141">
    <property type="entry name" value="ASP_PROTEASE"/>
    <property type="match status" value="2"/>
</dbReference>
<protein>
    <submittedName>
        <fullName evidence="1">Putative aspartyl protease</fullName>
    </submittedName>
</protein>
<sequence>MFGVSSSLVMWALPLGLLSSGPLSGRTNPETAPAAGQPDAIQLALGETSARLTVPVAITQQGPYNFIIDTGAERTVVSRELATRLGPAAGAAVHVTSMTGRSLATTVIVPDLKIESIGTSHHIIAPAFEARNIGAAGLLGIDTLRDHEVTIDFDTGTMAVRPSVKRKRNAKHAADEIVVSAKDRFGQLIVTDAYYGNARVQVVLDTGSQVTMGNDALRRKVGRSVGVLQTIELTSVDGGTTLAQYGQVPAMRVSNVAFDALPVAFAEAEPFKRFGLTKRPAIMLGMDAMRSFRRVEIDFPNRQVRFFLPRGMRNKRADFEAPLLPPGLRNPARD</sequence>
<dbReference type="Pfam" id="PF13650">
    <property type="entry name" value="Asp_protease_2"/>
    <property type="match status" value="2"/>
</dbReference>
<keyword evidence="2" id="KW-1185">Reference proteome</keyword>
<dbReference type="SUPFAM" id="SSF50630">
    <property type="entry name" value="Acid proteases"/>
    <property type="match status" value="1"/>
</dbReference>
<keyword evidence="1" id="KW-0378">Hydrolase</keyword>
<dbReference type="GO" id="GO:0004190">
    <property type="term" value="F:aspartic-type endopeptidase activity"/>
    <property type="evidence" value="ECO:0007669"/>
    <property type="project" value="InterPro"/>
</dbReference>
<evidence type="ECO:0000313" key="2">
    <source>
        <dbReference type="Proteomes" id="UP000531251"/>
    </source>
</evidence>
<organism evidence="1 2">
    <name type="scientific">Sphingomonas trueperi</name>
    <dbReference type="NCBI Taxonomy" id="53317"/>
    <lineage>
        <taxon>Bacteria</taxon>
        <taxon>Pseudomonadati</taxon>
        <taxon>Pseudomonadota</taxon>
        <taxon>Alphaproteobacteria</taxon>
        <taxon>Sphingomonadales</taxon>
        <taxon>Sphingomonadaceae</taxon>
        <taxon>Sphingomonas</taxon>
    </lineage>
</organism>
<reference evidence="1 2" key="1">
    <citation type="submission" date="2020-03" db="EMBL/GenBank/DDBJ databases">
        <title>Genomic Encyclopedia of Type Strains, Phase IV (KMG-IV): sequencing the most valuable type-strain genomes for metagenomic binning, comparative biology and taxonomic classification.</title>
        <authorList>
            <person name="Goeker M."/>
        </authorList>
    </citation>
    <scope>NUCLEOTIDE SEQUENCE [LARGE SCALE GENOMIC DNA]</scope>
    <source>
        <strain evidence="1 2">DSM 7225</strain>
    </source>
</reference>
<dbReference type="Gene3D" id="2.40.70.10">
    <property type="entry name" value="Acid Proteases"/>
    <property type="match status" value="2"/>
</dbReference>
<gene>
    <name evidence="1" type="ORF">GGR89_000246</name>
</gene>
<dbReference type="GO" id="GO:0006508">
    <property type="term" value="P:proteolysis"/>
    <property type="evidence" value="ECO:0007669"/>
    <property type="project" value="UniProtKB-KW"/>
</dbReference>
<dbReference type="InterPro" id="IPR034122">
    <property type="entry name" value="Retropepsin-like_bacterial"/>
</dbReference>
<comment type="caution">
    <text evidence="1">The sequence shown here is derived from an EMBL/GenBank/DDBJ whole genome shotgun (WGS) entry which is preliminary data.</text>
</comment>
<dbReference type="CDD" id="cd05483">
    <property type="entry name" value="retropepsin_like_bacteria"/>
    <property type="match status" value="1"/>
</dbReference>
<proteinExistence type="predicted"/>
<dbReference type="AlphaFoldDB" id="A0A7X5XVA0"/>